<dbReference type="EMBL" id="LT630450">
    <property type="protein sequence ID" value="SFV72292.1"/>
    <property type="molecule type" value="Genomic_DNA"/>
</dbReference>
<dbReference type="RefSeq" id="WP_072332387.1">
    <property type="nucleotide sequence ID" value="NZ_JAXXLW010000105.1"/>
</dbReference>
<dbReference type="AlphaFoldDB" id="A0A1K1LC42"/>
<accession>A0A1K1LC42</accession>
<proteinExistence type="predicted"/>
<keyword evidence="2" id="KW-1185">Reference proteome</keyword>
<evidence type="ECO:0000313" key="2">
    <source>
        <dbReference type="Proteomes" id="UP000186323"/>
    </source>
</evidence>
<gene>
    <name evidence="1" type="ORF">DESPIGER_0402</name>
</gene>
<dbReference type="Proteomes" id="UP000186323">
    <property type="component" value="Chromosome I"/>
</dbReference>
<reference evidence="2" key="1">
    <citation type="submission" date="2016-10" db="EMBL/GenBank/DDBJ databases">
        <authorList>
            <person name="Wegmann U."/>
        </authorList>
    </citation>
    <scope>NUCLEOTIDE SEQUENCE [LARGE SCALE GENOMIC DNA]</scope>
</reference>
<organism evidence="1 2">
    <name type="scientific">Desulfovibrio piger</name>
    <dbReference type="NCBI Taxonomy" id="901"/>
    <lineage>
        <taxon>Bacteria</taxon>
        <taxon>Pseudomonadati</taxon>
        <taxon>Thermodesulfobacteriota</taxon>
        <taxon>Desulfovibrionia</taxon>
        <taxon>Desulfovibrionales</taxon>
        <taxon>Desulfovibrionaceae</taxon>
        <taxon>Desulfovibrio</taxon>
    </lineage>
</organism>
<dbReference type="Gene3D" id="3.30.1460.10">
    <property type="match status" value="1"/>
</dbReference>
<evidence type="ECO:0000313" key="1">
    <source>
        <dbReference type="EMBL" id="SFV72292.1"/>
    </source>
</evidence>
<name>A0A1K1LC42_9BACT</name>
<sequence>MVSLDDKVRALAVTAGWKPPRPEKDGSYRFRLEDGLDLKIFSPDGRWCFLLAELLSLPEAGHDRDSLLRNVAGQQAGICRERASVVALEHQEDPAARDRDRLILQSRMPVDVPQQRFDDAVRDFLNDLAWWKKSLGGSPREELSSMFSLSGTFFGGVY</sequence>
<protein>
    <submittedName>
        <fullName evidence="1">Tir chaperone family protein</fullName>
    </submittedName>
</protein>
<dbReference type="OrthoDB" id="5465377at2"/>
<dbReference type="KEGG" id="dpg:DESPIGER_0402"/>